<gene>
    <name evidence="2" type="ORF">ACFOKF_22880</name>
</gene>
<name>A0ABV7NNF3_9SPHN</name>
<protein>
    <submittedName>
        <fullName evidence="2">Uncharacterized protein</fullName>
    </submittedName>
</protein>
<dbReference type="EMBL" id="JBHRVU010000005">
    <property type="protein sequence ID" value="MFC3443997.1"/>
    <property type="molecule type" value="Genomic_DNA"/>
</dbReference>
<comment type="caution">
    <text evidence="2">The sequence shown here is derived from an EMBL/GenBank/DDBJ whole genome shotgun (WGS) entry which is preliminary data.</text>
</comment>
<evidence type="ECO:0000256" key="1">
    <source>
        <dbReference type="SAM" id="MobiDB-lite"/>
    </source>
</evidence>
<evidence type="ECO:0000313" key="2">
    <source>
        <dbReference type="EMBL" id="MFC3443997.1"/>
    </source>
</evidence>
<dbReference type="Proteomes" id="UP001595681">
    <property type="component" value="Unassembled WGS sequence"/>
</dbReference>
<feature type="region of interest" description="Disordered" evidence="1">
    <location>
        <begin position="25"/>
        <end position="48"/>
    </location>
</feature>
<evidence type="ECO:0000313" key="3">
    <source>
        <dbReference type="Proteomes" id="UP001595681"/>
    </source>
</evidence>
<sequence length="113" mass="12297">MKSSPKMGDRKFPIRAGEFENRFGDGDEVHQVGKGTTLTPPQGVPVRNDQNSLKLMEAASVAEMNRDEGIIAIASAAYAKAFLELPDQVRFWDRALVVDLDAAAFVEASCIEA</sequence>
<organism evidence="2 3">
    <name type="scientific">Sphingobium rhizovicinum</name>
    <dbReference type="NCBI Taxonomy" id="432308"/>
    <lineage>
        <taxon>Bacteria</taxon>
        <taxon>Pseudomonadati</taxon>
        <taxon>Pseudomonadota</taxon>
        <taxon>Alphaproteobacteria</taxon>
        <taxon>Sphingomonadales</taxon>
        <taxon>Sphingomonadaceae</taxon>
        <taxon>Sphingobium</taxon>
    </lineage>
</organism>
<keyword evidence="3" id="KW-1185">Reference proteome</keyword>
<reference evidence="3" key="1">
    <citation type="journal article" date="2019" name="Int. J. Syst. Evol. Microbiol.">
        <title>The Global Catalogue of Microorganisms (GCM) 10K type strain sequencing project: providing services to taxonomists for standard genome sequencing and annotation.</title>
        <authorList>
            <consortium name="The Broad Institute Genomics Platform"/>
            <consortium name="The Broad Institute Genome Sequencing Center for Infectious Disease"/>
            <person name="Wu L."/>
            <person name="Ma J."/>
        </authorList>
    </citation>
    <scope>NUCLEOTIDE SEQUENCE [LARGE SCALE GENOMIC DNA]</scope>
    <source>
        <strain evidence="3">CCM 7491</strain>
    </source>
</reference>
<accession>A0ABV7NNF3</accession>
<dbReference type="RefSeq" id="WP_380798902.1">
    <property type="nucleotide sequence ID" value="NZ_JBHRVU010000005.1"/>
</dbReference>
<proteinExistence type="predicted"/>